<evidence type="ECO:0000259" key="2">
    <source>
        <dbReference type="Pfam" id="PF02752"/>
    </source>
</evidence>
<dbReference type="InParanoid" id="S7W7B8"/>
<dbReference type="OrthoDB" id="2189698at2759"/>
<dbReference type="VEuPathDB" id="MicrosporidiaDB:SLOPH_138"/>
<dbReference type="Pfam" id="PF00339">
    <property type="entry name" value="Arrestin_N"/>
    <property type="match status" value="1"/>
</dbReference>
<feature type="domain" description="Arrestin C-terminal-like" evidence="2">
    <location>
        <begin position="265"/>
        <end position="374"/>
    </location>
</feature>
<dbReference type="GO" id="GO:0015031">
    <property type="term" value="P:protein transport"/>
    <property type="evidence" value="ECO:0007669"/>
    <property type="project" value="TreeGrafter"/>
</dbReference>
<dbReference type="PANTHER" id="PTHR11188">
    <property type="entry name" value="ARRESTIN DOMAIN CONTAINING PROTEIN"/>
    <property type="match status" value="1"/>
</dbReference>
<dbReference type="HOGENOM" id="CLU_669351_0_0_1"/>
<dbReference type="InterPro" id="IPR014752">
    <property type="entry name" value="Arrestin-like_C"/>
</dbReference>
<name>S7W7B8_SPRLO</name>
<dbReference type="InterPro" id="IPR014756">
    <property type="entry name" value="Ig_E-set"/>
</dbReference>
<dbReference type="InterPro" id="IPR050357">
    <property type="entry name" value="Arrestin_domain-protein"/>
</dbReference>
<evidence type="ECO:0000259" key="1">
    <source>
        <dbReference type="Pfam" id="PF00339"/>
    </source>
</evidence>
<protein>
    <submittedName>
        <fullName evidence="3">Arrestin</fullName>
    </submittedName>
</protein>
<dbReference type="Pfam" id="PF02752">
    <property type="entry name" value="Arrestin_C"/>
    <property type="match status" value="1"/>
</dbReference>
<dbReference type="InterPro" id="IPR011021">
    <property type="entry name" value="Arrestin-like_N"/>
</dbReference>
<evidence type="ECO:0000313" key="4">
    <source>
        <dbReference type="Proteomes" id="UP000014978"/>
    </source>
</evidence>
<sequence>MEKNIYITFDRRFYSSQDVINGIVHLETKIPMKVDYIEIIITKKYYAECTKSGICGLGEEVFVENKTLYVYKEKIFGYNHISSGHHTFPFSFTVKKNDSSTVRLNKKYKNKYFKVFNGYMVECRLKENNKNSFDILWNENSNVKEDEEINDIVNNVLSVKNTINCDENKGRNTKEKIFFEDTTVFKANDEEEGCMSPCVNNTNTQELSPFSKDSYFLKPRYFQNSSQQDILEYKEYLDIFDISDIDILSQQRLNVSMCFCLFSTKIDCTTVTNKKLYFTTENILLLTKISPKCKIMIQNLTVTLIQLFSIKIKENTHSFTKLVVREDFSKNMGNGNWQSKIKIPRSIPSTVDEEYLKINYFLKIDVIFNRSTPVVLNKKVDIFNRELNRKSIMRLDVKDAMEYPAIFFTLD</sequence>
<keyword evidence="4" id="KW-1185">Reference proteome</keyword>
<dbReference type="InterPro" id="IPR011022">
    <property type="entry name" value="Arrestin_C-like"/>
</dbReference>
<dbReference type="Gene3D" id="2.60.40.640">
    <property type="match status" value="2"/>
</dbReference>
<comment type="caution">
    <text evidence="3">The sequence shown here is derived from an EMBL/GenBank/DDBJ whole genome shotgun (WGS) entry which is preliminary data.</text>
</comment>
<dbReference type="AlphaFoldDB" id="S7W7B8"/>
<evidence type="ECO:0000313" key="3">
    <source>
        <dbReference type="EMBL" id="EPR78696.1"/>
    </source>
</evidence>
<dbReference type="GO" id="GO:0005737">
    <property type="term" value="C:cytoplasm"/>
    <property type="evidence" value="ECO:0007669"/>
    <property type="project" value="TreeGrafter"/>
</dbReference>
<dbReference type="PANTHER" id="PTHR11188:SF17">
    <property type="entry name" value="FI21816P1"/>
    <property type="match status" value="1"/>
</dbReference>
<accession>S7W7B8</accession>
<proteinExistence type="predicted"/>
<gene>
    <name evidence="3" type="ORF">SLOPH_138</name>
</gene>
<feature type="domain" description="Arrestin-like N-terminal" evidence="1">
    <location>
        <begin position="6"/>
        <end position="129"/>
    </location>
</feature>
<organism evidence="3 4">
    <name type="scientific">Spraguea lophii (strain 42_110)</name>
    <name type="common">Microsporidian parasite</name>
    <dbReference type="NCBI Taxonomy" id="1358809"/>
    <lineage>
        <taxon>Eukaryota</taxon>
        <taxon>Fungi</taxon>
        <taxon>Fungi incertae sedis</taxon>
        <taxon>Microsporidia</taxon>
        <taxon>Spragueidae</taxon>
        <taxon>Spraguea</taxon>
    </lineage>
</organism>
<dbReference type="OMA" id="INNCLCF"/>
<dbReference type="SUPFAM" id="SSF81296">
    <property type="entry name" value="E set domains"/>
    <property type="match status" value="1"/>
</dbReference>
<dbReference type="EMBL" id="ATCN01000610">
    <property type="protein sequence ID" value="EPR78696.1"/>
    <property type="molecule type" value="Genomic_DNA"/>
</dbReference>
<dbReference type="Proteomes" id="UP000014978">
    <property type="component" value="Unassembled WGS sequence"/>
</dbReference>
<reference evidence="4" key="1">
    <citation type="journal article" date="2013" name="PLoS Genet.">
        <title>The genome of Spraguea lophii and the basis of host-microsporidian interactions.</title>
        <authorList>
            <person name="Campbell S.E."/>
            <person name="Williams T.A."/>
            <person name="Yousuf A."/>
            <person name="Soanes D.M."/>
            <person name="Paszkiewicz K.H."/>
            <person name="Williams B.A.P."/>
        </authorList>
    </citation>
    <scope>NUCLEOTIDE SEQUENCE [LARGE SCALE GENOMIC DNA]</scope>
    <source>
        <strain evidence="4">42_110</strain>
    </source>
</reference>